<gene>
    <name evidence="3" type="ORF">GCM10009564_17120</name>
</gene>
<dbReference type="InterPro" id="IPR003607">
    <property type="entry name" value="HD/PDEase_dom"/>
</dbReference>
<accession>A0ABN1SX66</accession>
<evidence type="ECO:0000259" key="2">
    <source>
        <dbReference type="SMART" id="SM00471"/>
    </source>
</evidence>
<feature type="domain" description="HD/PDEase" evidence="2">
    <location>
        <begin position="78"/>
        <end position="180"/>
    </location>
</feature>
<name>A0ABN1SX66_9ACTN</name>
<protein>
    <recommendedName>
        <fullName evidence="2">HD/PDEase domain-containing protein</fullName>
    </recommendedName>
</protein>
<dbReference type="EMBL" id="BAAAHU010000012">
    <property type="protein sequence ID" value="GAA1007377.1"/>
    <property type="molecule type" value="Genomic_DNA"/>
</dbReference>
<dbReference type="SUPFAM" id="SSF109604">
    <property type="entry name" value="HD-domain/PDEase-like"/>
    <property type="match status" value="1"/>
</dbReference>
<dbReference type="Proteomes" id="UP001501072">
    <property type="component" value="Unassembled WGS sequence"/>
</dbReference>
<feature type="compositionally biased region" description="Basic and acidic residues" evidence="1">
    <location>
        <begin position="29"/>
        <end position="48"/>
    </location>
</feature>
<dbReference type="Pfam" id="PF13328">
    <property type="entry name" value="HD_4"/>
    <property type="match status" value="1"/>
</dbReference>
<dbReference type="SMART" id="SM00471">
    <property type="entry name" value="HDc"/>
    <property type="match status" value="1"/>
</dbReference>
<dbReference type="Gene3D" id="1.10.3210.10">
    <property type="entry name" value="Hypothetical protein af1432"/>
    <property type="match status" value="1"/>
</dbReference>
<reference evidence="3 4" key="1">
    <citation type="journal article" date="2019" name="Int. J. Syst. Evol. Microbiol.">
        <title>The Global Catalogue of Microorganisms (GCM) 10K type strain sequencing project: providing services to taxonomists for standard genome sequencing and annotation.</title>
        <authorList>
            <consortium name="The Broad Institute Genomics Platform"/>
            <consortium name="The Broad Institute Genome Sequencing Center for Infectious Disease"/>
            <person name="Wu L."/>
            <person name="Ma J."/>
        </authorList>
    </citation>
    <scope>NUCLEOTIDE SEQUENCE [LARGE SCALE GENOMIC DNA]</scope>
    <source>
        <strain evidence="3 4">JCM 11269</strain>
    </source>
</reference>
<feature type="region of interest" description="Disordered" evidence="1">
    <location>
        <begin position="1"/>
        <end position="59"/>
    </location>
</feature>
<evidence type="ECO:0000256" key="1">
    <source>
        <dbReference type="SAM" id="MobiDB-lite"/>
    </source>
</evidence>
<proteinExistence type="predicted"/>
<evidence type="ECO:0000313" key="4">
    <source>
        <dbReference type="Proteomes" id="UP001501072"/>
    </source>
</evidence>
<evidence type="ECO:0000313" key="3">
    <source>
        <dbReference type="EMBL" id="GAA1007377.1"/>
    </source>
</evidence>
<comment type="caution">
    <text evidence="3">The sequence shown here is derived from an EMBL/GenBank/DDBJ whole genome shotgun (WGS) entry which is preliminary data.</text>
</comment>
<sequence length="204" mass="21969">MADAPGAVAARRTVHPGCTGDAPMAYVAERNEGGFRVPQEEPLHEERTQTPSGDGAPMTPAEAEAVARAAHNGRRDKAGRPYAEHLQAVAEGVRARGGGDELVAAAWLHDALEDGVLDEEWLEAARLPQRTKDVVRAVTKRPGEEPEAYARRILATPGARLVKAADLAHNADPRRLALLDEPTARRLERKYATMRGLLGLAPDD</sequence>
<organism evidence="3 4">
    <name type="scientific">Streptomyces thermogriseus</name>
    <dbReference type="NCBI Taxonomy" id="75292"/>
    <lineage>
        <taxon>Bacteria</taxon>
        <taxon>Bacillati</taxon>
        <taxon>Actinomycetota</taxon>
        <taxon>Actinomycetes</taxon>
        <taxon>Kitasatosporales</taxon>
        <taxon>Streptomycetaceae</taxon>
        <taxon>Streptomyces</taxon>
    </lineage>
</organism>
<keyword evidence="4" id="KW-1185">Reference proteome</keyword>